<dbReference type="STRING" id="195105.CN97_08670"/>
<evidence type="ECO:0000313" key="2">
    <source>
        <dbReference type="Proteomes" id="UP000028826"/>
    </source>
</evidence>
<sequence length="73" mass="7951">MSAVPASHLAPVHHDTGEIAIRTAVAVLLANVRGEYNRLCLVDDLEDLASDSRADEAEVLRTIASQVRRLVKM</sequence>
<gene>
    <name evidence="1" type="ORF">CN97_08670</name>
</gene>
<dbReference type="EMBL" id="JGYG01000002">
    <property type="protein sequence ID" value="KFI31537.1"/>
    <property type="molecule type" value="Genomic_DNA"/>
</dbReference>
<keyword evidence="2" id="KW-1185">Reference proteome</keyword>
<protein>
    <submittedName>
        <fullName evidence="1">Uncharacterized protein</fullName>
    </submittedName>
</protein>
<dbReference type="RefSeq" id="WP_035707215.1">
    <property type="nucleotide sequence ID" value="NZ_CAMIFG010000133.1"/>
</dbReference>
<comment type="caution">
    <text evidence="1">The sequence shown here is derived from an EMBL/GenBank/DDBJ whole genome shotgun (WGS) entry which is preliminary data.</text>
</comment>
<dbReference type="Proteomes" id="UP000028826">
    <property type="component" value="Unassembled WGS sequence"/>
</dbReference>
<dbReference type="AlphaFoldDB" id="A0A086YB87"/>
<dbReference type="OrthoDB" id="7871464at2"/>
<reference evidence="1 2" key="1">
    <citation type="submission" date="2014-03" db="EMBL/GenBank/DDBJ databases">
        <title>Genome of Haematobacter massiliensis CCUG 47968.</title>
        <authorList>
            <person name="Wang D."/>
            <person name="Wang G."/>
        </authorList>
    </citation>
    <scope>NUCLEOTIDE SEQUENCE [LARGE SCALE GENOMIC DNA]</scope>
    <source>
        <strain evidence="1 2">CCUG 47968</strain>
    </source>
</reference>
<organism evidence="1 2">
    <name type="scientific">Haematobacter massiliensis</name>
    <dbReference type="NCBI Taxonomy" id="195105"/>
    <lineage>
        <taxon>Bacteria</taxon>
        <taxon>Pseudomonadati</taxon>
        <taxon>Pseudomonadota</taxon>
        <taxon>Alphaproteobacteria</taxon>
        <taxon>Rhodobacterales</taxon>
        <taxon>Paracoccaceae</taxon>
        <taxon>Haematobacter</taxon>
    </lineage>
</organism>
<name>A0A086YB87_9RHOB</name>
<accession>A0A086YB87</accession>
<evidence type="ECO:0000313" key="1">
    <source>
        <dbReference type="EMBL" id="KFI31537.1"/>
    </source>
</evidence>
<proteinExistence type="predicted"/>